<dbReference type="Proteomes" id="UP000718564">
    <property type="component" value="Unassembled WGS sequence"/>
</dbReference>
<dbReference type="Gene3D" id="3.40.630.30">
    <property type="match status" value="1"/>
</dbReference>
<protein>
    <submittedName>
        <fullName evidence="2">GNAT family N-acetyltransferase</fullName>
    </submittedName>
</protein>
<dbReference type="InterPro" id="IPR016181">
    <property type="entry name" value="Acyl_CoA_acyltransferase"/>
</dbReference>
<dbReference type="Pfam" id="PF00583">
    <property type="entry name" value="Acetyltransf_1"/>
    <property type="match status" value="1"/>
</dbReference>
<organism evidence="2 3">
    <name type="scientific">Brasilonema bromeliae SPC951</name>
    <dbReference type="NCBI Taxonomy" id="385972"/>
    <lineage>
        <taxon>Bacteria</taxon>
        <taxon>Bacillati</taxon>
        <taxon>Cyanobacteriota</taxon>
        <taxon>Cyanophyceae</taxon>
        <taxon>Nostocales</taxon>
        <taxon>Scytonemataceae</taxon>
        <taxon>Brasilonema</taxon>
        <taxon>Bromeliae group (in: Brasilonema)</taxon>
    </lineage>
</organism>
<evidence type="ECO:0000313" key="3">
    <source>
        <dbReference type="Proteomes" id="UP000718564"/>
    </source>
</evidence>
<name>A0ABX1PEZ1_9CYAN</name>
<dbReference type="SUPFAM" id="SSF55729">
    <property type="entry name" value="Acyl-CoA N-acyltransferases (Nat)"/>
    <property type="match status" value="1"/>
</dbReference>
<accession>A0ABX1PEZ1</accession>
<evidence type="ECO:0000313" key="2">
    <source>
        <dbReference type="EMBL" id="NMG23067.1"/>
    </source>
</evidence>
<proteinExistence type="predicted"/>
<dbReference type="RefSeq" id="WP_169158228.1">
    <property type="nucleotide sequence ID" value="NZ_CAWPJE010000001.1"/>
</dbReference>
<dbReference type="InterPro" id="IPR000182">
    <property type="entry name" value="GNAT_dom"/>
</dbReference>
<dbReference type="PROSITE" id="PS51186">
    <property type="entry name" value="GNAT"/>
    <property type="match status" value="1"/>
</dbReference>
<gene>
    <name evidence="2" type="ORF">DP116_28120</name>
</gene>
<dbReference type="EMBL" id="QMEB01000406">
    <property type="protein sequence ID" value="NMG23067.1"/>
    <property type="molecule type" value="Genomic_DNA"/>
</dbReference>
<dbReference type="CDD" id="cd04301">
    <property type="entry name" value="NAT_SF"/>
    <property type="match status" value="1"/>
</dbReference>
<feature type="domain" description="N-acetyltransferase" evidence="1">
    <location>
        <begin position="3"/>
        <end position="147"/>
    </location>
</feature>
<reference evidence="2 3" key="1">
    <citation type="submission" date="2018-06" db="EMBL/GenBank/DDBJ databases">
        <title>Comparative genomics of Brasilonema spp. strains.</title>
        <authorList>
            <person name="Alvarenga D.O."/>
            <person name="Fiore M.F."/>
            <person name="Varani A.M."/>
        </authorList>
    </citation>
    <scope>NUCLEOTIDE SEQUENCE [LARGE SCALE GENOMIC DNA]</scope>
    <source>
        <strain evidence="2 3">SPC951</strain>
    </source>
</reference>
<comment type="caution">
    <text evidence="2">The sequence shown here is derived from an EMBL/GenBank/DDBJ whole genome shotgun (WGS) entry which is preliminary data.</text>
</comment>
<evidence type="ECO:0000259" key="1">
    <source>
        <dbReference type="PROSITE" id="PS51186"/>
    </source>
</evidence>
<sequence>MSEEIQTFTTEYLDDCANLYVEVFNSEPWNEQWTIETARLRLFEILNTPGFIGFVLRQDEVLGFVAGYCEQMQKGKGFYLKEICTHHDKQRRGIGTKLLNQLMNTLTGMEVTAIYLVTMKDGQAEAFYTKNGYQRSQKLIVMSKRFYK</sequence>
<keyword evidence="3" id="KW-1185">Reference proteome</keyword>